<protein>
    <submittedName>
        <fullName evidence="1">Uncharacterized protein</fullName>
    </submittedName>
</protein>
<reference evidence="1 2" key="1">
    <citation type="journal article" date="2021" name="Elife">
        <title>Chloroplast acquisition without the gene transfer in kleptoplastic sea slugs, Plakobranchus ocellatus.</title>
        <authorList>
            <person name="Maeda T."/>
            <person name="Takahashi S."/>
            <person name="Yoshida T."/>
            <person name="Shimamura S."/>
            <person name="Takaki Y."/>
            <person name="Nagai Y."/>
            <person name="Toyoda A."/>
            <person name="Suzuki Y."/>
            <person name="Arimoto A."/>
            <person name="Ishii H."/>
            <person name="Satoh N."/>
            <person name="Nishiyama T."/>
            <person name="Hasebe M."/>
            <person name="Maruyama T."/>
            <person name="Minagawa J."/>
            <person name="Obokata J."/>
            <person name="Shigenobu S."/>
        </authorList>
    </citation>
    <scope>NUCLEOTIDE SEQUENCE [LARGE SCALE GENOMIC DNA]</scope>
</reference>
<accession>A0AAV4K3Q8</accession>
<evidence type="ECO:0000313" key="2">
    <source>
        <dbReference type="Proteomes" id="UP000762676"/>
    </source>
</evidence>
<keyword evidence="2" id="KW-1185">Reference proteome</keyword>
<organism evidence="1 2">
    <name type="scientific">Elysia marginata</name>
    <dbReference type="NCBI Taxonomy" id="1093978"/>
    <lineage>
        <taxon>Eukaryota</taxon>
        <taxon>Metazoa</taxon>
        <taxon>Spiralia</taxon>
        <taxon>Lophotrochozoa</taxon>
        <taxon>Mollusca</taxon>
        <taxon>Gastropoda</taxon>
        <taxon>Heterobranchia</taxon>
        <taxon>Euthyneura</taxon>
        <taxon>Panpulmonata</taxon>
        <taxon>Sacoglossa</taxon>
        <taxon>Placobranchoidea</taxon>
        <taxon>Plakobranchidae</taxon>
        <taxon>Elysia</taxon>
    </lineage>
</organism>
<dbReference type="AlphaFoldDB" id="A0AAV4K3Q8"/>
<gene>
    <name evidence="1" type="ORF">ElyMa_005274100</name>
</gene>
<comment type="caution">
    <text evidence="1">The sequence shown here is derived from an EMBL/GenBank/DDBJ whole genome shotgun (WGS) entry which is preliminary data.</text>
</comment>
<dbReference type="EMBL" id="BMAT01010524">
    <property type="protein sequence ID" value="GFS27486.1"/>
    <property type="molecule type" value="Genomic_DNA"/>
</dbReference>
<name>A0AAV4K3Q8_9GAST</name>
<proteinExistence type="predicted"/>
<dbReference type="Proteomes" id="UP000762676">
    <property type="component" value="Unassembled WGS sequence"/>
</dbReference>
<sequence length="99" mass="10732">MCIRCLYKLFGLNGTQAGSDDGLMLQGSGVMKRSSLSRNELSHVVNGAGTGPIPSNKYGILSGSRHSNMQLSDRTRQLQKQSKEKEFAMAQNELVSATL</sequence>
<evidence type="ECO:0000313" key="1">
    <source>
        <dbReference type="EMBL" id="GFS27486.1"/>
    </source>
</evidence>